<evidence type="ECO:0000256" key="3">
    <source>
        <dbReference type="PROSITE-ProRule" id="PRU00433"/>
    </source>
</evidence>
<accession>A0AAE3XQ43</accession>
<keyword evidence="3" id="KW-0349">Heme</keyword>
<organism evidence="5 6">
    <name type="scientific">Aureibacter tunicatorum</name>
    <dbReference type="NCBI Taxonomy" id="866807"/>
    <lineage>
        <taxon>Bacteria</taxon>
        <taxon>Pseudomonadati</taxon>
        <taxon>Bacteroidota</taxon>
        <taxon>Cytophagia</taxon>
        <taxon>Cytophagales</taxon>
        <taxon>Persicobacteraceae</taxon>
        <taxon>Aureibacter</taxon>
    </lineage>
</organism>
<dbReference type="Proteomes" id="UP001185092">
    <property type="component" value="Unassembled WGS sequence"/>
</dbReference>
<keyword evidence="6" id="KW-1185">Reference proteome</keyword>
<dbReference type="AlphaFoldDB" id="A0AAE3XQ43"/>
<dbReference type="InterPro" id="IPR009056">
    <property type="entry name" value="Cyt_c-like_dom"/>
</dbReference>
<evidence type="ECO:0000259" key="4">
    <source>
        <dbReference type="PROSITE" id="PS51007"/>
    </source>
</evidence>
<comment type="caution">
    <text evidence="5">The sequence shown here is derived from an EMBL/GenBank/DDBJ whole genome shotgun (WGS) entry which is preliminary data.</text>
</comment>
<evidence type="ECO:0000313" key="6">
    <source>
        <dbReference type="Proteomes" id="UP001185092"/>
    </source>
</evidence>
<keyword evidence="1 3" id="KW-0479">Metal-binding</keyword>
<dbReference type="GO" id="GO:0046872">
    <property type="term" value="F:metal ion binding"/>
    <property type="evidence" value="ECO:0007669"/>
    <property type="project" value="UniProtKB-KW"/>
</dbReference>
<proteinExistence type="predicted"/>
<sequence length="481" mass="55160">MRRERKIFILSFLILCLLSFEELRAGEKWIGQHDTSQDKGKTTYLEHIKPIIEANCLNCHSGRFASDGLSLNSYERLVAGVKERDVLRRINDKEMPMPASGMLSVEDRKAIKAWADNGFEIGEKKPVDYSHHVAEEFRAPDLKAVNIEERGFEFMEKMQGHWVGDMFLLGQDVPWFSFDFRAINTSQLHGLFEGGSMGNLFNTFFVAEYKGVKTIMIRNGGILGGIYRTSYFVLTYADGKEYLFEDAYGGKQVMSIKVTFKGEKMKMLAMTSKLGAKTPTRHIEFEGKRYNEDLYQAAAEKYNFPTQEIVRSFPDGMPLPDWGEKYGQATSASYIMMGDESMTYEQMGKWAQDPIQMSDLNNLAQLPLEFKRSDLSKNKNISIYLTREPLTNSKGKLKTAYGYITEEAMNQVLLFPEIDKQQDEFLLTYLHMGKCYLTFVVDNDYDFVPSKGDYYSHSIELNLKSGKNRKLVVDSILNKIK</sequence>
<gene>
    <name evidence="5" type="ORF">HNQ88_003724</name>
</gene>
<dbReference type="PROSITE" id="PS51007">
    <property type="entry name" value="CYTC"/>
    <property type="match status" value="1"/>
</dbReference>
<protein>
    <recommendedName>
        <fullName evidence="4">Cytochrome c domain-containing protein</fullName>
    </recommendedName>
</protein>
<name>A0AAE3XQ43_9BACT</name>
<dbReference type="RefSeq" id="WP_309940753.1">
    <property type="nucleotide sequence ID" value="NZ_AP025306.1"/>
</dbReference>
<dbReference type="EMBL" id="JAVDQD010000005">
    <property type="protein sequence ID" value="MDR6240648.1"/>
    <property type="molecule type" value="Genomic_DNA"/>
</dbReference>
<keyword evidence="2 3" id="KW-0408">Iron</keyword>
<evidence type="ECO:0000313" key="5">
    <source>
        <dbReference type="EMBL" id="MDR6240648.1"/>
    </source>
</evidence>
<dbReference type="GO" id="GO:0009055">
    <property type="term" value="F:electron transfer activity"/>
    <property type="evidence" value="ECO:0007669"/>
    <property type="project" value="InterPro"/>
</dbReference>
<reference evidence="5" key="1">
    <citation type="submission" date="2023-07" db="EMBL/GenBank/DDBJ databases">
        <title>Genomic Encyclopedia of Type Strains, Phase IV (KMG-IV): sequencing the most valuable type-strain genomes for metagenomic binning, comparative biology and taxonomic classification.</title>
        <authorList>
            <person name="Goeker M."/>
        </authorList>
    </citation>
    <scope>NUCLEOTIDE SEQUENCE</scope>
    <source>
        <strain evidence="5">DSM 26174</strain>
    </source>
</reference>
<feature type="domain" description="Cytochrome c" evidence="4">
    <location>
        <begin position="35"/>
        <end position="119"/>
    </location>
</feature>
<dbReference type="GO" id="GO:0020037">
    <property type="term" value="F:heme binding"/>
    <property type="evidence" value="ECO:0007669"/>
    <property type="project" value="InterPro"/>
</dbReference>
<evidence type="ECO:0000256" key="2">
    <source>
        <dbReference type="ARBA" id="ARBA00023004"/>
    </source>
</evidence>
<evidence type="ECO:0000256" key="1">
    <source>
        <dbReference type="ARBA" id="ARBA00022723"/>
    </source>
</evidence>